<dbReference type="NCBIfam" id="TIGR04120">
    <property type="entry name" value="DNA_lig_bact"/>
    <property type="match status" value="1"/>
</dbReference>
<evidence type="ECO:0000256" key="12">
    <source>
        <dbReference type="ARBA" id="ARBA00023306"/>
    </source>
</evidence>
<evidence type="ECO:0000256" key="2">
    <source>
        <dbReference type="ARBA" id="ARBA00022598"/>
    </source>
</evidence>
<dbReference type="NCBIfam" id="NF006701">
    <property type="entry name" value="PRK09247.1"/>
    <property type="match status" value="1"/>
</dbReference>
<keyword evidence="16" id="KW-1185">Reference proteome</keyword>
<dbReference type="PROSITE" id="PS00697">
    <property type="entry name" value="DNA_LIGASE_A1"/>
    <property type="match status" value="1"/>
</dbReference>
<dbReference type="InterPro" id="IPR012309">
    <property type="entry name" value="DNA_ligase_ATP-dep_C"/>
</dbReference>
<dbReference type="SUPFAM" id="SSF56091">
    <property type="entry name" value="DNA ligase/mRNA capping enzyme, catalytic domain"/>
    <property type="match status" value="1"/>
</dbReference>
<dbReference type="Gene3D" id="2.40.50.140">
    <property type="entry name" value="Nucleic acid-binding proteins"/>
    <property type="match status" value="1"/>
</dbReference>
<keyword evidence="12" id="KW-0131">Cell cycle</keyword>
<keyword evidence="10" id="KW-0233">DNA recombination</keyword>
<dbReference type="Gene3D" id="3.30.470.30">
    <property type="entry name" value="DNA ligase/mRNA capping enzyme"/>
    <property type="match status" value="1"/>
</dbReference>
<dbReference type="InterPro" id="IPR026333">
    <property type="entry name" value="ATP_dep_DNA_lig_pp_1105_fam"/>
</dbReference>
<evidence type="ECO:0000313" key="15">
    <source>
        <dbReference type="EMBL" id="QCK16689.1"/>
    </source>
</evidence>
<evidence type="ECO:0000256" key="13">
    <source>
        <dbReference type="ARBA" id="ARBA00034003"/>
    </source>
</evidence>
<dbReference type="GO" id="GO:0051301">
    <property type="term" value="P:cell division"/>
    <property type="evidence" value="ECO:0007669"/>
    <property type="project" value="UniProtKB-KW"/>
</dbReference>
<dbReference type="Proteomes" id="UP000298616">
    <property type="component" value="Chromosome"/>
</dbReference>
<dbReference type="KEGG" id="fpf:DCC35_19100"/>
<dbReference type="GO" id="GO:0006260">
    <property type="term" value="P:DNA replication"/>
    <property type="evidence" value="ECO:0007669"/>
    <property type="project" value="UniProtKB-KW"/>
</dbReference>
<evidence type="ECO:0000256" key="3">
    <source>
        <dbReference type="ARBA" id="ARBA00022618"/>
    </source>
</evidence>
<dbReference type="GO" id="GO:0046872">
    <property type="term" value="F:metal ion binding"/>
    <property type="evidence" value="ECO:0007669"/>
    <property type="project" value="UniProtKB-KW"/>
</dbReference>
<evidence type="ECO:0000259" key="14">
    <source>
        <dbReference type="PROSITE" id="PS50160"/>
    </source>
</evidence>
<dbReference type="CDD" id="cd07972">
    <property type="entry name" value="OBF_DNA_ligase_Arch_LigB"/>
    <property type="match status" value="1"/>
</dbReference>
<dbReference type="GO" id="GO:0006310">
    <property type="term" value="P:DNA recombination"/>
    <property type="evidence" value="ECO:0007669"/>
    <property type="project" value="UniProtKB-KW"/>
</dbReference>
<dbReference type="Pfam" id="PF04679">
    <property type="entry name" value="DNA_ligase_A_C"/>
    <property type="match status" value="1"/>
</dbReference>
<keyword evidence="6" id="KW-0547">Nucleotide-binding</keyword>
<keyword evidence="9" id="KW-0460">Magnesium</keyword>
<dbReference type="Pfam" id="PF01068">
    <property type="entry name" value="DNA_ligase_A_M"/>
    <property type="match status" value="1"/>
</dbReference>
<dbReference type="RefSeq" id="WP_137092280.1">
    <property type="nucleotide sequence ID" value="NZ_CP028923.1"/>
</dbReference>
<keyword evidence="8" id="KW-0067">ATP-binding</keyword>
<evidence type="ECO:0000256" key="7">
    <source>
        <dbReference type="ARBA" id="ARBA00022763"/>
    </source>
</evidence>
<keyword evidence="3" id="KW-0132">Cell division</keyword>
<feature type="domain" description="ATP-dependent DNA ligase family profile" evidence="14">
    <location>
        <begin position="303"/>
        <end position="433"/>
    </location>
</feature>
<comment type="catalytic activity">
    <reaction evidence="13">
        <text>ATP + (deoxyribonucleotide)n-3'-hydroxyl + 5'-phospho-(deoxyribonucleotide)m = (deoxyribonucleotide)n+m + AMP + diphosphate.</text>
        <dbReference type="EC" id="6.5.1.1"/>
    </reaction>
</comment>
<dbReference type="InterPro" id="IPR012308">
    <property type="entry name" value="DNA_ligase_ATP-dep_N"/>
</dbReference>
<dbReference type="PROSITE" id="PS50160">
    <property type="entry name" value="DNA_LIGASE_A3"/>
    <property type="match status" value="1"/>
</dbReference>
<dbReference type="EMBL" id="CP028923">
    <property type="protein sequence ID" value="QCK16689.1"/>
    <property type="molecule type" value="Genomic_DNA"/>
</dbReference>
<evidence type="ECO:0000256" key="1">
    <source>
        <dbReference type="ARBA" id="ARBA00012727"/>
    </source>
</evidence>
<gene>
    <name evidence="15" type="ORF">DCC35_19100</name>
</gene>
<dbReference type="GO" id="GO:0005524">
    <property type="term" value="F:ATP binding"/>
    <property type="evidence" value="ECO:0007669"/>
    <property type="project" value="UniProtKB-KW"/>
</dbReference>
<evidence type="ECO:0000256" key="9">
    <source>
        <dbReference type="ARBA" id="ARBA00022842"/>
    </source>
</evidence>
<keyword evidence="4" id="KW-0235">DNA replication</keyword>
<dbReference type="PANTHER" id="PTHR45674">
    <property type="entry name" value="DNA LIGASE 1/3 FAMILY MEMBER"/>
    <property type="match status" value="1"/>
</dbReference>
<dbReference type="CDD" id="cd07897">
    <property type="entry name" value="Adenylation_DNA_ligase_Bac1"/>
    <property type="match status" value="1"/>
</dbReference>
<evidence type="ECO:0000256" key="11">
    <source>
        <dbReference type="ARBA" id="ARBA00023204"/>
    </source>
</evidence>
<evidence type="ECO:0000256" key="8">
    <source>
        <dbReference type="ARBA" id="ARBA00022840"/>
    </source>
</evidence>
<dbReference type="InterPro" id="IPR050191">
    <property type="entry name" value="ATP-dep_DNA_ligase"/>
</dbReference>
<organism evidence="15 16">
    <name type="scientific">Mangrovivirga cuniculi</name>
    <dbReference type="NCBI Taxonomy" id="2715131"/>
    <lineage>
        <taxon>Bacteria</taxon>
        <taxon>Pseudomonadati</taxon>
        <taxon>Bacteroidota</taxon>
        <taxon>Cytophagia</taxon>
        <taxon>Cytophagales</taxon>
        <taxon>Mangrovivirgaceae</taxon>
        <taxon>Mangrovivirga</taxon>
    </lineage>
</organism>
<evidence type="ECO:0000313" key="16">
    <source>
        <dbReference type="Proteomes" id="UP000298616"/>
    </source>
</evidence>
<sequence>MKHFISLFKKIDSTTKTSLKQAALVQYLCESDGRDSIWAVALLTGKRPKRTVNATQIRTWAAEESGIPLWLFEDTYHIVGDLAETVSLVLPPVLNEDLKPLREYMELLNGLKDKEESEKKALVLSIWRSLDVTGRFIFNKLMTGGFRIGVSAKIMMKALAEYAELPEDVVALRLAGKWSPKDLTLDDLLREPDKEERLSRPYPFYLAYALEDEPHDLGHPTEWIAERKWDGIRGQIILRDGQLFVWSRGEELITDKYPEFEILKDLLTHDIVFDGEILAFKDGEPLPFHMLQQRIGRKNVTASLMKKVPVAFYAYDILEYKGEDFREVPFGKRRELLEKVLQEIDSDIINLSPVVSFTNWEELEPQRENALEHKSEGLMLKHKDSVYQVGRKKGGWWKWKMDPLTVDAVLIYAMRGHGRRANLYTDYTFAVWDGDGKLVPFTKAYSGLTDAEFGQVDRFVKQNTIERFGPVRSVTPELVFEIAFEGIAPSKRHKSGVAVRFPRMHRWRKDKPVEEANTLDDLHQLLKMVT</sequence>
<dbReference type="EC" id="6.5.1.1" evidence="1"/>
<dbReference type="InterPro" id="IPR012310">
    <property type="entry name" value="DNA_ligase_ATP-dep_cent"/>
</dbReference>
<dbReference type="InterPro" id="IPR016059">
    <property type="entry name" value="DNA_ligase_ATP-dep_CS"/>
</dbReference>
<dbReference type="OrthoDB" id="9767858at2"/>
<dbReference type="Pfam" id="PF04675">
    <property type="entry name" value="DNA_ligase_A_N"/>
    <property type="match status" value="1"/>
</dbReference>
<keyword evidence="11" id="KW-0234">DNA repair</keyword>
<dbReference type="AlphaFoldDB" id="A0A4D7JLE3"/>
<protein>
    <recommendedName>
        <fullName evidence="1">DNA ligase (ATP)</fullName>
        <ecNumber evidence="1">6.5.1.1</ecNumber>
    </recommendedName>
</protein>
<keyword evidence="2 15" id="KW-0436">Ligase</keyword>
<dbReference type="InterPro" id="IPR012340">
    <property type="entry name" value="NA-bd_OB-fold"/>
</dbReference>
<proteinExistence type="predicted"/>
<evidence type="ECO:0000256" key="10">
    <source>
        <dbReference type="ARBA" id="ARBA00023172"/>
    </source>
</evidence>
<dbReference type="GO" id="GO:0006281">
    <property type="term" value="P:DNA repair"/>
    <property type="evidence" value="ECO:0007669"/>
    <property type="project" value="UniProtKB-KW"/>
</dbReference>
<dbReference type="Gene3D" id="1.10.3260.10">
    <property type="entry name" value="DNA ligase, ATP-dependent, N-terminal domain"/>
    <property type="match status" value="1"/>
</dbReference>
<keyword evidence="7" id="KW-0227">DNA damage</keyword>
<dbReference type="GO" id="GO:0003677">
    <property type="term" value="F:DNA binding"/>
    <property type="evidence" value="ECO:0007669"/>
    <property type="project" value="InterPro"/>
</dbReference>
<dbReference type="PANTHER" id="PTHR45674:SF13">
    <property type="entry name" value="DNA LIGASE-RELATED"/>
    <property type="match status" value="1"/>
</dbReference>
<evidence type="ECO:0000256" key="5">
    <source>
        <dbReference type="ARBA" id="ARBA00022723"/>
    </source>
</evidence>
<evidence type="ECO:0000256" key="4">
    <source>
        <dbReference type="ARBA" id="ARBA00022705"/>
    </source>
</evidence>
<dbReference type="InterPro" id="IPR036599">
    <property type="entry name" value="DNA_ligase_N_sf"/>
</dbReference>
<dbReference type="GO" id="GO:0003910">
    <property type="term" value="F:DNA ligase (ATP) activity"/>
    <property type="evidence" value="ECO:0007669"/>
    <property type="project" value="UniProtKB-EC"/>
</dbReference>
<name>A0A4D7JLE3_9BACT</name>
<accession>A0A4D7JLE3</accession>
<reference evidence="15 16" key="1">
    <citation type="submission" date="2018-04" db="EMBL/GenBank/DDBJ databases">
        <title>Complete genome uncultured novel isolate.</title>
        <authorList>
            <person name="Merlino G."/>
        </authorList>
    </citation>
    <scope>NUCLEOTIDE SEQUENCE [LARGE SCALE GENOMIC DNA]</scope>
    <source>
        <strain evidence="16">R1DC9</strain>
    </source>
</reference>
<dbReference type="SUPFAM" id="SSF50249">
    <property type="entry name" value="Nucleic acid-binding proteins"/>
    <property type="match status" value="1"/>
</dbReference>
<keyword evidence="5" id="KW-0479">Metal-binding</keyword>
<evidence type="ECO:0000256" key="6">
    <source>
        <dbReference type="ARBA" id="ARBA00022741"/>
    </source>
</evidence>